<dbReference type="GeneID" id="111108506"/>
<dbReference type="AlphaFoldDB" id="A0A8B8B9Q6"/>
<accession>A0A8B8B9Q6</accession>
<dbReference type="RefSeq" id="XP_022300157.1">
    <property type="nucleotide sequence ID" value="XM_022444449.1"/>
</dbReference>
<dbReference type="InterPro" id="IPR050822">
    <property type="entry name" value="Cerebellin_Synaptic_Org"/>
</dbReference>
<feature type="chain" id="PRO_5034085111" evidence="5">
    <location>
        <begin position="20"/>
        <end position="251"/>
    </location>
</feature>
<feature type="signal peptide" evidence="5">
    <location>
        <begin position="1"/>
        <end position="19"/>
    </location>
</feature>
<keyword evidence="3 5" id="KW-0732">Signal</keyword>
<dbReference type="InterPro" id="IPR001073">
    <property type="entry name" value="C1q_dom"/>
</dbReference>
<evidence type="ECO:0000256" key="4">
    <source>
        <dbReference type="SAM" id="Coils"/>
    </source>
</evidence>
<evidence type="ECO:0000256" key="3">
    <source>
        <dbReference type="ARBA" id="ARBA00022729"/>
    </source>
</evidence>
<evidence type="ECO:0000313" key="7">
    <source>
        <dbReference type="Proteomes" id="UP000694844"/>
    </source>
</evidence>
<dbReference type="OrthoDB" id="6117751at2759"/>
<comment type="subcellular location">
    <subcellularLocation>
        <location evidence="1">Secreted</location>
    </subcellularLocation>
</comment>
<feature type="coiled-coil region" evidence="4">
    <location>
        <begin position="37"/>
        <end position="64"/>
    </location>
</feature>
<protein>
    <submittedName>
        <fullName evidence="8">Complement C1q-like protein 4 isoform X2</fullName>
    </submittedName>
</protein>
<keyword evidence="2" id="KW-0964">Secreted</keyword>
<gene>
    <name evidence="8" type="primary">LOC111108506</name>
</gene>
<keyword evidence="7" id="KW-1185">Reference proteome</keyword>
<evidence type="ECO:0000259" key="6">
    <source>
        <dbReference type="PROSITE" id="PS50871"/>
    </source>
</evidence>
<evidence type="ECO:0000256" key="2">
    <source>
        <dbReference type="ARBA" id="ARBA00022525"/>
    </source>
</evidence>
<keyword evidence="4" id="KW-0175">Coiled coil</keyword>
<dbReference type="GO" id="GO:0005576">
    <property type="term" value="C:extracellular region"/>
    <property type="evidence" value="ECO:0007669"/>
    <property type="project" value="UniProtKB-SubCell"/>
</dbReference>
<proteinExistence type="predicted"/>
<dbReference type="PANTHER" id="PTHR22923">
    <property type="entry name" value="CEREBELLIN-RELATED"/>
    <property type="match status" value="1"/>
</dbReference>
<dbReference type="Proteomes" id="UP000694844">
    <property type="component" value="Chromosome 8"/>
</dbReference>
<name>A0A8B8B9Q6_CRAVI</name>
<dbReference type="PROSITE" id="PS50871">
    <property type="entry name" value="C1Q"/>
    <property type="match status" value="1"/>
</dbReference>
<evidence type="ECO:0000256" key="5">
    <source>
        <dbReference type="SAM" id="SignalP"/>
    </source>
</evidence>
<reference evidence="8" key="1">
    <citation type="submission" date="2025-08" db="UniProtKB">
        <authorList>
            <consortium name="RefSeq"/>
        </authorList>
    </citation>
    <scope>IDENTIFICATION</scope>
    <source>
        <tissue evidence="8">Whole sample</tissue>
    </source>
</reference>
<sequence>MKYTLVFCVILGIVECVLGITEDEIDRILETKMQKVIQKYDKKIALLEEKIHAQDVKIQNLEKKCSNPTMDAAEHGENASVQQVSLNRANDTGIHSKRQASSSQETLKRSFPTGTSGLVAFCAYMSTSENSPSLHHIFVYDIVKTNLGSAYNRNSGMFTAPDDGVYVFTWTIFSDFHSYIYTQIVVNSAAFDNMITDSQENGDIHSGTKLIIVSLIRGDVVYVRTDDTYPSGGNVFSGRAFGHSSFCGWKL</sequence>
<organism evidence="7 8">
    <name type="scientific">Crassostrea virginica</name>
    <name type="common">Eastern oyster</name>
    <dbReference type="NCBI Taxonomy" id="6565"/>
    <lineage>
        <taxon>Eukaryota</taxon>
        <taxon>Metazoa</taxon>
        <taxon>Spiralia</taxon>
        <taxon>Lophotrochozoa</taxon>
        <taxon>Mollusca</taxon>
        <taxon>Bivalvia</taxon>
        <taxon>Autobranchia</taxon>
        <taxon>Pteriomorphia</taxon>
        <taxon>Ostreida</taxon>
        <taxon>Ostreoidea</taxon>
        <taxon>Ostreidae</taxon>
        <taxon>Crassostrea</taxon>
    </lineage>
</organism>
<dbReference type="PANTHER" id="PTHR22923:SF116">
    <property type="entry name" value="C1Q DOMAIN-CONTAINING PROTEIN"/>
    <property type="match status" value="1"/>
</dbReference>
<evidence type="ECO:0000256" key="1">
    <source>
        <dbReference type="ARBA" id="ARBA00004613"/>
    </source>
</evidence>
<feature type="domain" description="C1q" evidence="6">
    <location>
        <begin position="114"/>
        <end position="251"/>
    </location>
</feature>
<dbReference type="SUPFAM" id="SSF49842">
    <property type="entry name" value="TNF-like"/>
    <property type="match status" value="1"/>
</dbReference>
<dbReference type="Pfam" id="PF00386">
    <property type="entry name" value="C1q"/>
    <property type="match status" value="1"/>
</dbReference>
<dbReference type="InterPro" id="IPR008983">
    <property type="entry name" value="Tumour_necrosis_fac-like_dom"/>
</dbReference>
<dbReference type="Gene3D" id="2.60.120.40">
    <property type="match status" value="1"/>
</dbReference>
<dbReference type="SMART" id="SM00110">
    <property type="entry name" value="C1Q"/>
    <property type="match status" value="1"/>
</dbReference>
<evidence type="ECO:0000313" key="8">
    <source>
        <dbReference type="RefSeq" id="XP_022300157.1"/>
    </source>
</evidence>